<comment type="similarity">
    <text evidence="1 9">Belongs to the peptidase S11 family.</text>
</comment>
<dbReference type="Pfam" id="PF00768">
    <property type="entry name" value="Peptidase_S11"/>
    <property type="match status" value="1"/>
</dbReference>
<dbReference type="GO" id="GO:0008360">
    <property type="term" value="P:regulation of cell shape"/>
    <property type="evidence" value="ECO:0007669"/>
    <property type="project" value="UniProtKB-KW"/>
</dbReference>
<evidence type="ECO:0000256" key="9">
    <source>
        <dbReference type="RuleBase" id="RU004016"/>
    </source>
</evidence>
<evidence type="ECO:0000256" key="2">
    <source>
        <dbReference type="ARBA" id="ARBA00022729"/>
    </source>
</evidence>
<dbReference type="SUPFAM" id="SSF56601">
    <property type="entry name" value="beta-lactamase/transpeptidase-like"/>
    <property type="match status" value="1"/>
</dbReference>
<reference evidence="13 14" key="1">
    <citation type="submission" date="2016-03" db="EMBL/GenBank/DDBJ databases">
        <title>Draft genome sequence of Paenibacillus antarcticus CECT 5836.</title>
        <authorList>
            <person name="Shin S.-K."/>
            <person name="Yi H."/>
        </authorList>
    </citation>
    <scope>NUCLEOTIDE SEQUENCE [LARGE SCALE GENOMIC DNA]</scope>
    <source>
        <strain evidence="13 14">CECT 5836</strain>
    </source>
</reference>
<dbReference type="GO" id="GO:0006508">
    <property type="term" value="P:proteolysis"/>
    <property type="evidence" value="ECO:0007669"/>
    <property type="project" value="InterPro"/>
</dbReference>
<evidence type="ECO:0000313" key="13">
    <source>
        <dbReference type="EMBL" id="OAB46961.1"/>
    </source>
</evidence>
<dbReference type="OrthoDB" id="9791132at2"/>
<dbReference type="RefSeq" id="WP_068649013.1">
    <property type="nucleotide sequence ID" value="NZ_CP043611.1"/>
</dbReference>
<organism evidence="13 14">
    <name type="scientific">Paenibacillus antarcticus</name>
    <dbReference type="NCBI Taxonomy" id="253703"/>
    <lineage>
        <taxon>Bacteria</taxon>
        <taxon>Bacillati</taxon>
        <taxon>Bacillota</taxon>
        <taxon>Bacilli</taxon>
        <taxon>Bacillales</taxon>
        <taxon>Paenibacillaceae</taxon>
        <taxon>Paenibacillus</taxon>
    </lineage>
</organism>
<dbReference type="GO" id="GO:0071555">
    <property type="term" value="P:cell wall organization"/>
    <property type="evidence" value="ECO:0007669"/>
    <property type="project" value="UniProtKB-KW"/>
</dbReference>
<gene>
    <name evidence="13" type="ORF">PBAT_09885</name>
</gene>
<dbReference type="AlphaFoldDB" id="A0A168PPU3"/>
<name>A0A168PPU3_9BACL</name>
<feature type="active site" evidence="7">
    <location>
        <position position="120"/>
    </location>
</feature>
<dbReference type="GO" id="GO:0009002">
    <property type="term" value="F:serine-type D-Ala-D-Ala carboxypeptidase activity"/>
    <property type="evidence" value="ECO:0007669"/>
    <property type="project" value="InterPro"/>
</dbReference>
<dbReference type="GO" id="GO:0009252">
    <property type="term" value="P:peptidoglycan biosynthetic process"/>
    <property type="evidence" value="ECO:0007669"/>
    <property type="project" value="UniProtKB-KW"/>
</dbReference>
<dbReference type="Gene3D" id="3.40.710.10">
    <property type="entry name" value="DD-peptidase/beta-lactamase superfamily"/>
    <property type="match status" value="1"/>
</dbReference>
<feature type="domain" description="Peptidase S11 D-alanyl-D-alanine carboxypeptidase A N-terminal" evidence="12">
    <location>
        <begin position="35"/>
        <end position="256"/>
    </location>
</feature>
<keyword evidence="5" id="KW-0573">Peptidoglycan synthesis</keyword>
<keyword evidence="6" id="KW-0961">Cell wall biogenesis/degradation</keyword>
<feature type="compositionally biased region" description="Basic and acidic residues" evidence="10">
    <location>
        <begin position="362"/>
        <end position="373"/>
    </location>
</feature>
<proteinExistence type="inferred from homology"/>
<feature type="region of interest" description="Disordered" evidence="10">
    <location>
        <begin position="353"/>
        <end position="374"/>
    </location>
</feature>
<feature type="chain" id="PRO_5007899660" evidence="11">
    <location>
        <begin position="28"/>
        <end position="392"/>
    </location>
</feature>
<feature type="active site" description="Proton acceptor" evidence="7">
    <location>
        <position position="68"/>
    </location>
</feature>
<keyword evidence="4" id="KW-0133">Cell shape</keyword>
<feature type="active site" description="Acyl-ester intermediate" evidence="7">
    <location>
        <position position="65"/>
    </location>
</feature>
<evidence type="ECO:0000256" key="11">
    <source>
        <dbReference type="SAM" id="SignalP"/>
    </source>
</evidence>
<dbReference type="EMBL" id="LVJI01000014">
    <property type="protein sequence ID" value="OAB46961.1"/>
    <property type="molecule type" value="Genomic_DNA"/>
</dbReference>
<evidence type="ECO:0000256" key="10">
    <source>
        <dbReference type="SAM" id="MobiDB-lite"/>
    </source>
</evidence>
<dbReference type="Proteomes" id="UP000077355">
    <property type="component" value="Unassembled WGS sequence"/>
</dbReference>
<dbReference type="InterPro" id="IPR012338">
    <property type="entry name" value="Beta-lactam/transpept-like"/>
</dbReference>
<evidence type="ECO:0000256" key="6">
    <source>
        <dbReference type="ARBA" id="ARBA00023316"/>
    </source>
</evidence>
<evidence type="ECO:0000256" key="5">
    <source>
        <dbReference type="ARBA" id="ARBA00022984"/>
    </source>
</evidence>
<keyword evidence="14" id="KW-1185">Reference proteome</keyword>
<sequence length="392" mass="43127">MNNNNKFKIVLMICLCVSIFVAGPTYAREVQNGVSTHAQAASLMDVTSGRVLFAKHGDDELRIASLTKIMTAIVAIEYGQMNKPVKVSKNAYAKEGSSIYLKLGEQMGLENMLYGLMLRSGNDAATAIAEHVGGSEEGFVYLMNAKAEELGLKHTHFMNPHGLDAEGHYSSANDLATMTAYAMHNPMFKEIVKTPVKKVPNPNEAWDYKWDNKNKMLRFYDGADGVKTGYTKKAFRCLVSSATRNGQQLVSVTINDGDDWNDHGKMLDYGFAYFPLVHLIERGQKVEGQELVTSQSFSYPVAIGEESAITKRLVLLKPVEAGVDISFGLKGRIELIHDGITIGKVPVYSPGSLLPGQPNPTKDMKQQEHDDGKPSSVWLSVFGKVLKEMLVV</sequence>
<evidence type="ECO:0000259" key="12">
    <source>
        <dbReference type="Pfam" id="PF00768"/>
    </source>
</evidence>
<evidence type="ECO:0000256" key="7">
    <source>
        <dbReference type="PIRSR" id="PIRSR618044-1"/>
    </source>
</evidence>
<dbReference type="PANTHER" id="PTHR21581:SF33">
    <property type="entry name" value="D-ALANYL-D-ALANINE CARBOXYPEPTIDASE DACB"/>
    <property type="match status" value="1"/>
</dbReference>
<dbReference type="InterPro" id="IPR018044">
    <property type="entry name" value="Peptidase_S11"/>
</dbReference>
<keyword evidence="2 11" id="KW-0732">Signal</keyword>
<accession>A0A168PPU3</accession>
<dbReference type="PANTHER" id="PTHR21581">
    <property type="entry name" value="D-ALANYL-D-ALANINE CARBOXYPEPTIDASE"/>
    <property type="match status" value="1"/>
</dbReference>
<evidence type="ECO:0000256" key="3">
    <source>
        <dbReference type="ARBA" id="ARBA00022801"/>
    </source>
</evidence>
<evidence type="ECO:0000256" key="4">
    <source>
        <dbReference type="ARBA" id="ARBA00022960"/>
    </source>
</evidence>
<feature type="signal peptide" evidence="11">
    <location>
        <begin position="1"/>
        <end position="27"/>
    </location>
</feature>
<feature type="binding site" evidence="8">
    <location>
        <position position="227"/>
    </location>
    <ligand>
        <name>substrate</name>
    </ligand>
</feature>
<protein>
    <submittedName>
        <fullName evidence="13">Peptidase M15</fullName>
    </submittedName>
</protein>
<keyword evidence="3" id="KW-0378">Hydrolase</keyword>
<dbReference type="InterPro" id="IPR001967">
    <property type="entry name" value="Peptidase_S11_N"/>
</dbReference>
<evidence type="ECO:0000256" key="1">
    <source>
        <dbReference type="ARBA" id="ARBA00007164"/>
    </source>
</evidence>
<evidence type="ECO:0000313" key="14">
    <source>
        <dbReference type="Proteomes" id="UP000077355"/>
    </source>
</evidence>
<evidence type="ECO:0000256" key="8">
    <source>
        <dbReference type="PIRSR" id="PIRSR618044-2"/>
    </source>
</evidence>
<dbReference type="PRINTS" id="PR00725">
    <property type="entry name" value="DADACBPTASE1"/>
</dbReference>
<comment type="caution">
    <text evidence="13">The sequence shown here is derived from an EMBL/GenBank/DDBJ whole genome shotgun (WGS) entry which is preliminary data.</text>
</comment>